<evidence type="ECO:0000256" key="1">
    <source>
        <dbReference type="SAM" id="MobiDB-lite"/>
    </source>
</evidence>
<reference evidence="3 5" key="2">
    <citation type="submission" date="2023-09" db="EMBL/GenBank/DDBJ databases">
        <title>Genomic characteristic of L. casei group strains isolated from clinical sources.</title>
        <authorList>
            <person name="Jarocki P."/>
        </authorList>
    </citation>
    <scope>NUCLEOTIDE SEQUENCE [LARGE SCALE GENOMIC DNA]</scope>
    <source>
        <strain evidence="3 5">LMG 24099</strain>
    </source>
</reference>
<evidence type="ECO:0000313" key="4">
    <source>
        <dbReference type="Proteomes" id="UP000195609"/>
    </source>
</evidence>
<keyword evidence="5" id="KW-1185">Reference proteome</keyword>
<dbReference type="EMBL" id="CP136128">
    <property type="protein sequence ID" value="WNX26917.1"/>
    <property type="molecule type" value="Genomic_DNA"/>
</dbReference>
<evidence type="ECO:0000313" key="5">
    <source>
        <dbReference type="Proteomes" id="UP001303564"/>
    </source>
</evidence>
<dbReference type="RefSeq" id="WP_087912702.1">
    <property type="nucleotide sequence ID" value="NZ_CP017065.1"/>
</dbReference>
<reference evidence="2 4" key="1">
    <citation type="journal article" date="2017" name="Front. Immunol.">
        <title>Complete Genome Sequence of Lactobacillus casei LC5, a Potential Probiotics for Atopic Dermatitis.</title>
        <authorList>
            <person name="Kang J."/>
            <person name="Chung W.H."/>
            <person name="Lim T.J."/>
            <person name="Whon T.W."/>
            <person name="Lim S."/>
            <person name="Nam Y.D."/>
        </authorList>
    </citation>
    <scope>NUCLEOTIDE SEQUENCE [LARGE SCALE GENOMIC DNA]</scope>
    <source>
        <strain evidence="2 4">LC5</strain>
    </source>
</reference>
<sequence length="156" mass="17883">MENVSSLFNTAPERLQDPSSATSVNPRTFMVTFVSHDADTEEAPTINGKVLRAGTMLIHNDRIETRTGRVEVRDNFGAVFRLRARSSFEISLTEDGYEPIMDGYVYKFRRGPMPNVLNCAKYCTSCFICAFVAVIEPLSETADRYYSFFWDRKQYF</sequence>
<evidence type="ECO:0000313" key="2">
    <source>
        <dbReference type="EMBL" id="ARY92279.1"/>
    </source>
</evidence>
<protein>
    <submittedName>
        <fullName evidence="2">Uncharacterized protein</fullName>
    </submittedName>
</protein>
<dbReference type="Proteomes" id="UP000195609">
    <property type="component" value="Chromosome"/>
</dbReference>
<dbReference type="AlphaFoldDB" id="A0AAN1F015"/>
<evidence type="ECO:0000313" key="3">
    <source>
        <dbReference type="EMBL" id="WNX26917.1"/>
    </source>
</evidence>
<proteinExistence type="predicted"/>
<dbReference type="Proteomes" id="UP001303564">
    <property type="component" value="Chromosome"/>
</dbReference>
<feature type="region of interest" description="Disordered" evidence="1">
    <location>
        <begin position="1"/>
        <end position="23"/>
    </location>
</feature>
<dbReference type="EMBL" id="CP017065">
    <property type="protein sequence ID" value="ARY92279.1"/>
    <property type="molecule type" value="Genomic_DNA"/>
</dbReference>
<gene>
    <name evidence="2" type="ORF">BGL52_11135</name>
    <name evidence="3" type="ORF">RWA16_10905</name>
</gene>
<accession>A0AAN1F015</accession>
<name>A0AAN1F015_LACCA</name>
<organism evidence="2 4">
    <name type="scientific">Lacticaseibacillus casei</name>
    <name type="common">Lactobacillus casei</name>
    <dbReference type="NCBI Taxonomy" id="1582"/>
    <lineage>
        <taxon>Bacteria</taxon>
        <taxon>Bacillati</taxon>
        <taxon>Bacillota</taxon>
        <taxon>Bacilli</taxon>
        <taxon>Lactobacillales</taxon>
        <taxon>Lactobacillaceae</taxon>
        <taxon>Lacticaseibacillus</taxon>
    </lineage>
</organism>